<evidence type="ECO:0000256" key="4">
    <source>
        <dbReference type="SAM" id="Phobius"/>
    </source>
</evidence>
<feature type="transmembrane region" description="Helical" evidence="4">
    <location>
        <begin position="363"/>
        <end position="383"/>
    </location>
</feature>
<feature type="transmembrane region" description="Helical" evidence="4">
    <location>
        <begin position="332"/>
        <end position="356"/>
    </location>
</feature>
<comment type="similarity">
    <text evidence="1">Belongs to the glycosyltransferase 2 family.</text>
</comment>
<keyword evidence="4" id="KW-0812">Transmembrane</keyword>
<dbReference type="RefSeq" id="WP_182109561.1">
    <property type="nucleotide sequence ID" value="NZ_JACFYF010000009.1"/>
</dbReference>
<dbReference type="Proteomes" id="UP000571701">
    <property type="component" value="Unassembled WGS sequence"/>
</dbReference>
<dbReference type="PANTHER" id="PTHR43630">
    <property type="entry name" value="POLY-BETA-1,6-N-ACETYL-D-GLUCOSAMINE SYNTHASE"/>
    <property type="match status" value="1"/>
</dbReference>
<evidence type="ECO:0000256" key="1">
    <source>
        <dbReference type="ARBA" id="ARBA00006739"/>
    </source>
</evidence>
<dbReference type="EMBL" id="JACFYF010000009">
    <property type="protein sequence ID" value="MBA5763550.1"/>
    <property type="molecule type" value="Genomic_DNA"/>
</dbReference>
<evidence type="ECO:0000256" key="3">
    <source>
        <dbReference type="ARBA" id="ARBA00022679"/>
    </source>
</evidence>
<sequence length="393" mass="44381">MLDIFLAGLFFTSATLVVYHHVGYPILLKWVCRTRPINDGAQTERRYQACKADRARPSITILVPAYNEQLWIAEKIRNLSCLDYPRDSYKVIIACDGCTDNTVEIAEATIQEAICSETYFEIVNFANNRGKTALINHMMAIIDSDITALSDVSALISVDALLLAEQHFRAPNVGVVNSHYQMLDSVNQGELKYWHYQAMVQQGEATLGANIGAHGALFFFRTHLFQPLSSNTINDDFIIPMTIVRAGHDAVYEPNVNALELEACSQANDFKRRLRISAGNMQQTILLAELLLPRYKAVAFTFASGKTLRLITPYLMLICFFSSLLLSTQPLFFTLLLIQITTYLVAVLGLVLPTIFSHRYIQFLSYFITGHSANLYGGLRYIFGRENNHWKRI</sequence>
<keyword evidence="2" id="KW-0328">Glycosyltransferase</keyword>
<protein>
    <submittedName>
        <fullName evidence="5">Glycosyltransferase family 2 protein</fullName>
    </submittedName>
</protein>
<evidence type="ECO:0000313" key="5">
    <source>
        <dbReference type="EMBL" id="MBA5763550.1"/>
    </source>
</evidence>
<keyword evidence="6" id="KW-1185">Reference proteome</keyword>
<dbReference type="CDD" id="cd06439">
    <property type="entry name" value="CESA_like_1"/>
    <property type="match status" value="1"/>
</dbReference>
<feature type="transmembrane region" description="Helical" evidence="4">
    <location>
        <begin position="308"/>
        <end position="326"/>
    </location>
</feature>
<organism evidence="5 6">
    <name type="scientific">Vibrio marinisediminis</name>
    <dbReference type="NCBI Taxonomy" id="2758441"/>
    <lineage>
        <taxon>Bacteria</taxon>
        <taxon>Pseudomonadati</taxon>
        <taxon>Pseudomonadota</taxon>
        <taxon>Gammaproteobacteria</taxon>
        <taxon>Vibrionales</taxon>
        <taxon>Vibrionaceae</taxon>
        <taxon>Vibrio</taxon>
    </lineage>
</organism>
<dbReference type="PANTHER" id="PTHR43630:SF1">
    <property type="entry name" value="POLY-BETA-1,6-N-ACETYL-D-GLUCOSAMINE SYNTHASE"/>
    <property type="match status" value="1"/>
</dbReference>
<keyword evidence="3 5" id="KW-0808">Transferase</keyword>
<evidence type="ECO:0000256" key="2">
    <source>
        <dbReference type="ARBA" id="ARBA00022676"/>
    </source>
</evidence>
<dbReference type="GO" id="GO:0016757">
    <property type="term" value="F:glycosyltransferase activity"/>
    <property type="evidence" value="ECO:0007669"/>
    <property type="project" value="UniProtKB-KW"/>
</dbReference>
<proteinExistence type="inferred from homology"/>
<keyword evidence="4" id="KW-1133">Transmembrane helix</keyword>
<evidence type="ECO:0000313" key="6">
    <source>
        <dbReference type="Proteomes" id="UP000571701"/>
    </source>
</evidence>
<comment type="caution">
    <text evidence="5">The sequence shown here is derived from an EMBL/GenBank/DDBJ whole genome shotgun (WGS) entry which is preliminary data.</text>
</comment>
<dbReference type="SUPFAM" id="SSF53448">
    <property type="entry name" value="Nucleotide-diphospho-sugar transferases"/>
    <property type="match status" value="1"/>
</dbReference>
<keyword evidence="4" id="KW-0472">Membrane</keyword>
<dbReference type="AlphaFoldDB" id="A0A7W2FSU0"/>
<reference evidence="5 6" key="1">
    <citation type="submission" date="2020-07" db="EMBL/GenBank/DDBJ databases">
        <title>Vibrio marinisediminis sp. nov., isolated from marine sediment.</title>
        <authorList>
            <person name="Ji X."/>
        </authorList>
    </citation>
    <scope>NUCLEOTIDE SEQUENCE [LARGE SCALE GENOMIC DNA]</scope>
    <source>
        <strain evidence="5 6">404</strain>
    </source>
</reference>
<dbReference type="Pfam" id="PF13641">
    <property type="entry name" value="Glyco_tranf_2_3"/>
    <property type="match status" value="1"/>
</dbReference>
<gene>
    <name evidence="5" type="ORF">H2O73_14400</name>
</gene>
<accession>A0A7W2FSU0</accession>
<dbReference type="InterPro" id="IPR029044">
    <property type="entry name" value="Nucleotide-diphossugar_trans"/>
</dbReference>
<name>A0A7W2FSU0_9VIBR</name>
<dbReference type="Gene3D" id="3.90.550.10">
    <property type="entry name" value="Spore Coat Polysaccharide Biosynthesis Protein SpsA, Chain A"/>
    <property type="match status" value="1"/>
</dbReference>